<comment type="similarity">
    <text evidence="2">Belongs to the GtrA family.</text>
</comment>
<comment type="subcellular location">
    <subcellularLocation>
        <location evidence="1">Membrane</location>
        <topology evidence="1">Multi-pass membrane protein</topology>
    </subcellularLocation>
</comment>
<evidence type="ECO:0000256" key="6">
    <source>
        <dbReference type="SAM" id="Phobius"/>
    </source>
</evidence>
<dbReference type="EMBL" id="CP123971">
    <property type="protein sequence ID" value="WII28123.1"/>
    <property type="molecule type" value="Genomic_DNA"/>
</dbReference>
<reference evidence="12" key="5">
    <citation type="submission" date="2023-04" db="EMBL/GenBank/DDBJ databases">
        <title>Four porcine-derived lactic acid bacteria strains analyses and their evaluation as potential probiotics based on genomics.</title>
        <authorList>
            <person name="Niu D."/>
        </authorList>
    </citation>
    <scope>NUCLEOTIDE SEQUENCE</scope>
    <source>
        <strain evidence="12">ZSA5</strain>
    </source>
</reference>
<dbReference type="Proteomes" id="UP000195378">
    <property type="component" value="Chromosome"/>
</dbReference>
<dbReference type="KEGG" id="lsj:LSJ_1257"/>
<feature type="transmembrane region" description="Helical" evidence="6">
    <location>
        <begin position="79"/>
        <end position="101"/>
    </location>
</feature>
<dbReference type="RefSeq" id="WP_011476244.1">
    <property type="nucleotide sequence ID" value="NZ_CAKMBQ010000008.1"/>
</dbReference>
<protein>
    <submittedName>
        <fullName evidence="8 9">Teichoic acid glycosylation protein</fullName>
    </submittedName>
    <submittedName>
        <fullName evidence="10">GtrA family protein</fullName>
    </submittedName>
</protein>
<reference evidence="10 16" key="4">
    <citation type="journal article" date="2020" name="Food Funct.">
        <title>Screening of Lactobacillus salivarius strains from the feces of Chinese populations and the evaluation of their effects against intestinal inflammation in mice.</title>
        <authorList>
            <person name="Zhai Q."/>
            <person name="Shen X."/>
            <person name="Cen S."/>
            <person name="Zhang C."/>
            <person name="Tian F."/>
            <person name="Zhao J."/>
            <person name="Zhang H."/>
            <person name="Xue Y."/>
            <person name="Chen W."/>
        </authorList>
    </citation>
    <scope>NUCLEOTIDE SEQUENCE [LARGE SCALE GENOMIC DNA]</scope>
    <source>
        <strain evidence="10 16">FYNDL5_1.scaf</strain>
    </source>
</reference>
<keyword evidence="4 6" id="KW-1133">Transmembrane helix</keyword>
<feature type="transmembrane region" description="Helical" evidence="6">
    <location>
        <begin position="113"/>
        <end position="132"/>
    </location>
</feature>
<evidence type="ECO:0000313" key="13">
    <source>
        <dbReference type="Proteomes" id="UP000029488"/>
    </source>
</evidence>
<evidence type="ECO:0000313" key="12">
    <source>
        <dbReference type="EMBL" id="WII28123.1"/>
    </source>
</evidence>
<evidence type="ECO:0000313" key="16">
    <source>
        <dbReference type="Proteomes" id="UP000471678"/>
    </source>
</evidence>
<name>A0A089RWL0_9LACO</name>
<keyword evidence="3 6" id="KW-0812">Transmembrane</keyword>
<feature type="transmembrane region" description="Helical" evidence="6">
    <location>
        <begin position="39"/>
        <end position="58"/>
    </location>
</feature>
<organism evidence="8 13">
    <name type="scientific">Ligilactobacillus salivarius</name>
    <dbReference type="NCBI Taxonomy" id="1624"/>
    <lineage>
        <taxon>Bacteria</taxon>
        <taxon>Bacillati</taxon>
        <taxon>Bacillota</taxon>
        <taxon>Bacilli</taxon>
        <taxon>Lactobacillales</taxon>
        <taxon>Lactobacillaceae</taxon>
        <taxon>Ligilactobacillus</taxon>
    </lineage>
</organism>
<accession>A0A089RWL0</accession>
<dbReference type="InterPro" id="IPR051401">
    <property type="entry name" value="GtrA_CellWall_Glycosyl"/>
</dbReference>
<dbReference type="EMBL" id="LXZO01000127">
    <property type="protein sequence ID" value="PAY44526.1"/>
    <property type="molecule type" value="Genomic_DNA"/>
</dbReference>
<dbReference type="Proteomes" id="UP001231316">
    <property type="component" value="Chromosome"/>
</dbReference>
<reference evidence="8 13" key="1">
    <citation type="journal article" date="2014" name="BMC Genomics">
        <title>Unusual genome complexity in Lactobacillus salivarius JCM1046.</title>
        <authorList>
            <person name="Raftis E.J."/>
            <person name="Forde B.M."/>
            <person name="Claesson M.J."/>
            <person name="O'Toole P.W."/>
        </authorList>
    </citation>
    <scope>NUCLEOTIDE SEQUENCE [LARGE SCALE GENOMIC DNA]</scope>
    <source>
        <strain evidence="8 13">JCM1046</strain>
    </source>
</reference>
<dbReference type="EMBL" id="CP007646">
    <property type="protein sequence ID" value="AIR10922.1"/>
    <property type="molecule type" value="Genomic_DNA"/>
</dbReference>
<evidence type="ECO:0000313" key="8">
    <source>
        <dbReference type="EMBL" id="AIR10922.1"/>
    </source>
</evidence>
<evidence type="ECO:0000256" key="2">
    <source>
        <dbReference type="ARBA" id="ARBA00009399"/>
    </source>
</evidence>
<dbReference type="InterPro" id="IPR007267">
    <property type="entry name" value="GtrA_DPMS_TM"/>
</dbReference>
<feature type="domain" description="GtrA/DPMS transmembrane" evidence="7">
    <location>
        <begin position="15"/>
        <end position="132"/>
    </location>
</feature>
<dbReference type="Pfam" id="PF04138">
    <property type="entry name" value="GtrA_DPMS_TM"/>
    <property type="match status" value="1"/>
</dbReference>
<evidence type="ECO:0000313" key="15">
    <source>
        <dbReference type="Proteomes" id="UP000218139"/>
    </source>
</evidence>
<evidence type="ECO:0000313" key="11">
    <source>
        <dbReference type="EMBL" id="PAY44526.1"/>
    </source>
</evidence>
<proteinExistence type="inferred from homology"/>
<reference evidence="11 15" key="2">
    <citation type="submission" date="2016-05" db="EMBL/GenBank/DDBJ databases">
        <authorList>
            <person name="Lee J.-Y."/>
            <person name="Kim E.B."/>
            <person name="Choi Y.-J."/>
        </authorList>
    </citation>
    <scope>NUCLEOTIDE SEQUENCE [LARGE SCALE GENOMIC DNA]</scope>
    <source>
        <strain evidence="11 15">KLA006</strain>
    </source>
</reference>
<evidence type="ECO:0000313" key="9">
    <source>
        <dbReference type="EMBL" id="ARU18976.1"/>
    </source>
</evidence>
<dbReference type="Proteomes" id="UP000218139">
    <property type="component" value="Unassembled WGS sequence"/>
</dbReference>
<dbReference type="GO" id="GO:0005886">
    <property type="term" value="C:plasma membrane"/>
    <property type="evidence" value="ECO:0007669"/>
    <property type="project" value="TreeGrafter"/>
</dbReference>
<evidence type="ECO:0000256" key="1">
    <source>
        <dbReference type="ARBA" id="ARBA00004141"/>
    </source>
</evidence>
<dbReference type="GO" id="GO:0000271">
    <property type="term" value="P:polysaccharide biosynthetic process"/>
    <property type="evidence" value="ECO:0007669"/>
    <property type="project" value="InterPro"/>
</dbReference>
<dbReference type="PANTHER" id="PTHR38459">
    <property type="entry name" value="PROPHAGE BACTOPRENOL-LINKED GLUCOSE TRANSLOCASE HOMOLOG"/>
    <property type="match status" value="1"/>
</dbReference>
<reference evidence="9 14" key="3">
    <citation type="submission" date="2017-04" db="EMBL/GenBank/DDBJ databases">
        <title>Complete genome sequence of Lactobacillus salivarius ZLS006, a probiotic strain isolated from healthy piglet.</title>
        <authorList>
            <person name="Zhang D."/>
        </authorList>
    </citation>
    <scope>NUCLEOTIDE SEQUENCE [LARGE SCALE GENOMIC DNA]</scope>
    <source>
        <strain evidence="9 14">ZLS006</strain>
    </source>
</reference>
<dbReference type="Proteomes" id="UP000471678">
    <property type="component" value="Unassembled WGS sequence"/>
</dbReference>
<dbReference type="EMBL" id="CP020858">
    <property type="protein sequence ID" value="ARU18976.1"/>
    <property type="molecule type" value="Genomic_DNA"/>
</dbReference>
<dbReference type="EMBL" id="VSUB01000011">
    <property type="protein sequence ID" value="MYY65435.1"/>
    <property type="molecule type" value="Genomic_DNA"/>
</dbReference>
<keyword evidence="5 6" id="KW-0472">Membrane</keyword>
<sequence length="136" mass="16199">MIFKLFKKYQSVIAYLFFGGLTTLINFVVFFIFDSGLHWNYQVANFIAWFLSVLFAFFTNKVWVFGSKYTTVKAFFIEMWSFFFYRILSYFIDAGIMFVGISLLHANSSLTKLIDQVVIVVLNYFFSKFFIFKKRN</sequence>
<evidence type="ECO:0000313" key="10">
    <source>
        <dbReference type="EMBL" id="MYY65435.1"/>
    </source>
</evidence>
<evidence type="ECO:0000256" key="3">
    <source>
        <dbReference type="ARBA" id="ARBA00022692"/>
    </source>
</evidence>
<evidence type="ECO:0000313" key="14">
    <source>
        <dbReference type="Proteomes" id="UP000195378"/>
    </source>
</evidence>
<dbReference type="PANTHER" id="PTHR38459:SF5">
    <property type="entry name" value="CELL WALL TEICHOIC ACID GLYCOSYLATION PROTEIN GTCA"/>
    <property type="match status" value="1"/>
</dbReference>
<feature type="transmembrane region" description="Helical" evidence="6">
    <location>
        <begin position="12"/>
        <end position="33"/>
    </location>
</feature>
<dbReference type="Proteomes" id="UP000029488">
    <property type="component" value="Chromosome"/>
</dbReference>
<gene>
    <name evidence="11" type="ORF">A8C52_10750</name>
    <name evidence="9" type="ORF">B7R82_02765</name>
    <name evidence="10" type="ORF">FYL25_08515</name>
    <name evidence="8" type="ORF">LSJ_1257</name>
    <name evidence="12" type="ORF">QFE45_06995</name>
</gene>
<evidence type="ECO:0000256" key="4">
    <source>
        <dbReference type="ARBA" id="ARBA00022989"/>
    </source>
</evidence>
<dbReference type="AlphaFoldDB" id="A0A089RWL0"/>
<evidence type="ECO:0000256" key="5">
    <source>
        <dbReference type="ARBA" id="ARBA00023136"/>
    </source>
</evidence>
<evidence type="ECO:0000259" key="7">
    <source>
        <dbReference type="Pfam" id="PF04138"/>
    </source>
</evidence>